<evidence type="ECO:0000313" key="2">
    <source>
        <dbReference type="EMBL" id="SFC51683.1"/>
    </source>
</evidence>
<reference evidence="2 3" key="1">
    <citation type="submission" date="2016-10" db="EMBL/GenBank/DDBJ databases">
        <authorList>
            <person name="de Groot N.N."/>
        </authorList>
    </citation>
    <scope>NUCLEOTIDE SEQUENCE [LARGE SCALE GENOMIC DNA]</scope>
    <source>
        <strain evidence="2 3">DSM 29619</strain>
    </source>
</reference>
<name>A0A1I1K130_9RHOB</name>
<organism evidence="2 3">
    <name type="scientific">Pseudooceanicola nitratireducens</name>
    <dbReference type="NCBI Taxonomy" id="517719"/>
    <lineage>
        <taxon>Bacteria</taxon>
        <taxon>Pseudomonadati</taxon>
        <taxon>Pseudomonadota</taxon>
        <taxon>Alphaproteobacteria</taxon>
        <taxon>Rhodobacterales</taxon>
        <taxon>Paracoccaceae</taxon>
        <taxon>Pseudooceanicola</taxon>
    </lineage>
</organism>
<dbReference type="EMBL" id="FOLX01000001">
    <property type="protein sequence ID" value="SFC51683.1"/>
    <property type="molecule type" value="Genomic_DNA"/>
</dbReference>
<accession>A0A1I1K130</accession>
<evidence type="ECO:0000256" key="1">
    <source>
        <dbReference type="SAM" id="MobiDB-lite"/>
    </source>
</evidence>
<feature type="region of interest" description="Disordered" evidence="1">
    <location>
        <begin position="95"/>
        <end position="124"/>
    </location>
</feature>
<feature type="region of interest" description="Disordered" evidence="1">
    <location>
        <begin position="1"/>
        <end position="24"/>
    </location>
</feature>
<feature type="compositionally biased region" description="Basic and acidic residues" evidence="1">
    <location>
        <begin position="8"/>
        <end position="24"/>
    </location>
</feature>
<sequence>MTKPKKRPIIDRRRQSERQKKAEARIDEMRDKLAIDARAEELKTLNAMRDTFNDALWQCDDDRLIHDIFSLLCRVAKMSDARLIAGHPDCPEAVRDELNTRVEESRREKKDRSRKAGSDNKADA</sequence>
<proteinExistence type="predicted"/>
<dbReference type="AlphaFoldDB" id="A0A1I1K130"/>
<dbReference type="Proteomes" id="UP000231644">
    <property type="component" value="Unassembled WGS sequence"/>
</dbReference>
<dbReference type="OrthoDB" id="7857625at2"/>
<dbReference type="RefSeq" id="WP_093452844.1">
    <property type="nucleotide sequence ID" value="NZ_FNZG01000003.1"/>
</dbReference>
<evidence type="ECO:0000313" key="3">
    <source>
        <dbReference type="Proteomes" id="UP000231644"/>
    </source>
</evidence>
<keyword evidence="3" id="KW-1185">Reference proteome</keyword>
<gene>
    <name evidence="2" type="ORF">SAMN05421762_1180</name>
</gene>
<protein>
    <submittedName>
        <fullName evidence="2">Uncharacterized protein</fullName>
    </submittedName>
</protein>